<evidence type="ECO:0000256" key="6">
    <source>
        <dbReference type="ARBA" id="ARBA00016919"/>
    </source>
</evidence>
<name>A0A4P8EIM7_9RHOB</name>
<evidence type="ECO:0000256" key="3">
    <source>
        <dbReference type="ARBA" id="ARBA00004763"/>
    </source>
</evidence>
<evidence type="ECO:0000313" key="15">
    <source>
        <dbReference type="Proteomes" id="UP000298631"/>
    </source>
</evidence>
<dbReference type="FunFam" id="3.20.20.20:FF:000006">
    <property type="entry name" value="Dihydropteroate synthase"/>
    <property type="match status" value="1"/>
</dbReference>
<evidence type="ECO:0000256" key="1">
    <source>
        <dbReference type="ARBA" id="ARBA00000012"/>
    </source>
</evidence>
<keyword evidence="14" id="KW-0614">Plasmid</keyword>
<dbReference type="EMBL" id="CP039965">
    <property type="protein sequence ID" value="QCO56991.1"/>
    <property type="molecule type" value="Genomic_DNA"/>
</dbReference>
<evidence type="ECO:0000256" key="5">
    <source>
        <dbReference type="ARBA" id="ARBA00012458"/>
    </source>
</evidence>
<evidence type="ECO:0000256" key="12">
    <source>
        <dbReference type="RuleBase" id="RU361205"/>
    </source>
</evidence>
<dbReference type="GO" id="GO:0005829">
    <property type="term" value="C:cytosol"/>
    <property type="evidence" value="ECO:0007669"/>
    <property type="project" value="TreeGrafter"/>
</dbReference>
<comment type="similarity">
    <text evidence="4 12">Belongs to the DHPS family.</text>
</comment>
<dbReference type="NCBIfam" id="TIGR01496">
    <property type="entry name" value="DHPS"/>
    <property type="match status" value="1"/>
</dbReference>
<evidence type="ECO:0000259" key="13">
    <source>
        <dbReference type="PROSITE" id="PS50972"/>
    </source>
</evidence>
<keyword evidence="10 12" id="KW-0289">Folate biosynthesis</keyword>
<keyword evidence="15" id="KW-1185">Reference proteome</keyword>
<evidence type="ECO:0000256" key="11">
    <source>
        <dbReference type="ARBA" id="ARBA00030193"/>
    </source>
</evidence>
<gene>
    <name evidence="14" type="primary">folP</name>
    <name evidence="14" type="ORF">EOK75_14445</name>
</gene>
<dbReference type="RefSeq" id="WP_137194799.1">
    <property type="nucleotide sequence ID" value="NZ_CP039965.1"/>
</dbReference>
<evidence type="ECO:0000256" key="7">
    <source>
        <dbReference type="ARBA" id="ARBA00022679"/>
    </source>
</evidence>
<dbReference type="PROSITE" id="PS50972">
    <property type="entry name" value="PTERIN_BINDING"/>
    <property type="match status" value="1"/>
</dbReference>
<dbReference type="InterPro" id="IPR000489">
    <property type="entry name" value="Pterin-binding_dom"/>
</dbReference>
<comment type="pathway">
    <text evidence="3 12">Cofactor biosynthesis; tetrahydrofolate biosynthesis; 7,8-dihydrofolate from 2-amino-4-hydroxy-6-hydroxymethyl-7,8-dihydropteridine diphosphate and 4-aminobenzoate: step 1/2.</text>
</comment>
<comment type="catalytic activity">
    <reaction evidence="1">
        <text>(7,8-dihydropterin-6-yl)methyl diphosphate + 4-aminobenzoate = 7,8-dihydropteroate + diphosphate</text>
        <dbReference type="Rhea" id="RHEA:19949"/>
        <dbReference type="ChEBI" id="CHEBI:17836"/>
        <dbReference type="ChEBI" id="CHEBI:17839"/>
        <dbReference type="ChEBI" id="CHEBI:33019"/>
        <dbReference type="ChEBI" id="CHEBI:72950"/>
        <dbReference type="EC" id="2.5.1.15"/>
    </reaction>
</comment>
<dbReference type="PROSITE" id="PS00792">
    <property type="entry name" value="DHPS_1"/>
    <property type="match status" value="1"/>
</dbReference>
<dbReference type="UniPathway" id="UPA00077">
    <property type="reaction ID" value="UER00156"/>
</dbReference>
<reference evidence="14 15" key="1">
    <citation type="submission" date="2019-05" db="EMBL/GenBank/DDBJ databases">
        <title>Pseudorhodobacter turbinis sp. nov., isolated from the gut of the Korean turban shell.</title>
        <authorList>
            <person name="Jeong Y.-S."/>
            <person name="Kang W.-R."/>
            <person name="Bae J.-W."/>
        </authorList>
    </citation>
    <scope>NUCLEOTIDE SEQUENCE [LARGE SCALE GENOMIC DNA]</scope>
    <source>
        <strain evidence="14 15">S12M18</strain>
        <plasmid evidence="14 15">unnamed1</plasmid>
    </source>
</reference>
<dbReference type="GO" id="GO:0046656">
    <property type="term" value="P:folic acid biosynthetic process"/>
    <property type="evidence" value="ECO:0007669"/>
    <property type="project" value="UniProtKB-KW"/>
</dbReference>
<dbReference type="GO" id="GO:0046654">
    <property type="term" value="P:tetrahydrofolate biosynthetic process"/>
    <property type="evidence" value="ECO:0007669"/>
    <property type="project" value="UniProtKB-UniPathway"/>
</dbReference>
<dbReference type="KEGG" id="pseb:EOK75_14445"/>
<dbReference type="GO" id="GO:0004156">
    <property type="term" value="F:dihydropteroate synthase activity"/>
    <property type="evidence" value="ECO:0007669"/>
    <property type="project" value="UniProtKB-EC"/>
</dbReference>
<evidence type="ECO:0000256" key="8">
    <source>
        <dbReference type="ARBA" id="ARBA00022723"/>
    </source>
</evidence>
<dbReference type="InterPro" id="IPR006390">
    <property type="entry name" value="DHP_synth_dom"/>
</dbReference>
<evidence type="ECO:0000256" key="4">
    <source>
        <dbReference type="ARBA" id="ARBA00009503"/>
    </source>
</evidence>
<organism evidence="14 15">
    <name type="scientific">Pseudorhodobacter turbinis</name>
    <dbReference type="NCBI Taxonomy" id="2500533"/>
    <lineage>
        <taxon>Bacteria</taxon>
        <taxon>Pseudomonadati</taxon>
        <taxon>Pseudomonadota</taxon>
        <taxon>Alphaproteobacteria</taxon>
        <taxon>Rhodobacterales</taxon>
        <taxon>Paracoccaceae</taxon>
        <taxon>Pseudorhodobacter</taxon>
    </lineage>
</organism>
<comment type="cofactor">
    <cofactor evidence="2 12">
        <name>Mg(2+)</name>
        <dbReference type="ChEBI" id="CHEBI:18420"/>
    </cofactor>
</comment>
<evidence type="ECO:0000256" key="2">
    <source>
        <dbReference type="ARBA" id="ARBA00001946"/>
    </source>
</evidence>
<dbReference type="PANTHER" id="PTHR20941:SF1">
    <property type="entry name" value="FOLIC ACID SYNTHESIS PROTEIN FOL1"/>
    <property type="match status" value="1"/>
</dbReference>
<dbReference type="PANTHER" id="PTHR20941">
    <property type="entry name" value="FOLATE SYNTHESIS PROTEINS"/>
    <property type="match status" value="1"/>
</dbReference>
<proteinExistence type="inferred from homology"/>
<dbReference type="InterPro" id="IPR045031">
    <property type="entry name" value="DHP_synth-like"/>
</dbReference>
<dbReference type="SUPFAM" id="SSF51717">
    <property type="entry name" value="Dihydropteroate synthetase-like"/>
    <property type="match status" value="1"/>
</dbReference>
<evidence type="ECO:0000313" key="14">
    <source>
        <dbReference type="EMBL" id="QCO56991.1"/>
    </source>
</evidence>
<dbReference type="InterPro" id="IPR011005">
    <property type="entry name" value="Dihydropteroate_synth-like_sf"/>
</dbReference>
<dbReference type="Pfam" id="PF00809">
    <property type="entry name" value="Pterin_bind"/>
    <property type="match status" value="1"/>
</dbReference>
<geneLocation type="plasmid" evidence="14 15">
    <name>unnamed1</name>
</geneLocation>
<feature type="domain" description="Pterin-binding" evidence="13">
    <location>
        <begin position="50"/>
        <end position="301"/>
    </location>
</feature>
<dbReference type="CDD" id="cd00739">
    <property type="entry name" value="DHPS"/>
    <property type="match status" value="1"/>
</dbReference>
<evidence type="ECO:0000256" key="9">
    <source>
        <dbReference type="ARBA" id="ARBA00022842"/>
    </source>
</evidence>
<keyword evidence="7 12" id="KW-0808">Transferase</keyword>
<dbReference type="EC" id="2.5.1.15" evidence="5 12"/>
<dbReference type="Proteomes" id="UP000298631">
    <property type="component" value="Plasmid unnamed1"/>
</dbReference>
<protein>
    <recommendedName>
        <fullName evidence="6 12">Dihydropteroate synthase</fullName>
        <shortName evidence="12">DHPS</shortName>
        <ecNumber evidence="5 12">2.5.1.15</ecNumber>
    </recommendedName>
    <alternativeName>
        <fullName evidence="11 12">Dihydropteroate pyrophosphorylase</fullName>
    </alternativeName>
</protein>
<dbReference type="Gene3D" id="3.20.20.20">
    <property type="entry name" value="Dihydropteroate synthase-like"/>
    <property type="match status" value="1"/>
</dbReference>
<keyword evidence="9 12" id="KW-0460">Magnesium</keyword>
<dbReference type="AlphaFoldDB" id="A0A4P8EIM7"/>
<accession>A0A4P8EIM7</accession>
<sequence length="311" mass="32812">MRWRFPQPVLSPPDTAVPLAGSRFVRFEGDASDDLSRLPAPICGLSMDCPRIMGILNVTPDSFSDGGDLASVQQAVARARLMDAADILDIGGESTRPGAQTVSVAEEIARVAPAIRGLRDAGITKPISIDTRKAAVAEAALDAGADIVNDVTAFRYDPEMADLVAERGVPACLMHSKDDPATMQDNPTYADVVAEVMDHLAERVAFARSRGVGQLIVDPGIGFAKTQAHNLDLLRHLSVLHGLGLPVLLGASRKKFIGAIGGATEARDRMPGSVAVALHGAAMGVQILRVHDVAQTAQALALWKAMQFATE</sequence>
<dbReference type="OrthoDB" id="9811744at2"/>
<comment type="function">
    <text evidence="12">Catalyzes the condensation of para-aminobenzoate (pABA) with 6-hydroxymethyl-7,8-dihydropterin diphosphate (DHPt-PP) to form 7,8-dihydropteroate (H2Pte), the immediate precursor of folate derivatives.</text>
</comment>
<evidence type="ECO:0000256" key="10">
    <source>
        <dbReference type="ARBA" id="ARBA00022909"/>
    </source>
</evidence>
<keyword evidence="8 12" id="KW-0479">Metal-binding</keyword>
<dbReference type="GO" id="GO:0046872">
    <property type="term" value="F:metal ion binding"/>
    <property type="evidence" value="ECO:0007669"/>
    <property type="project" value="UniProtKB-KW"/>
</dbReference>